<protein>
    <recommendedName>
        <fullName evidence="4">DUF308 domain-containing protein</fullName>
    </recommendedName>
</protein>
<reference evidence="2 3" key="1">
    <citation type="submission" date="2020-07" db="EMBL/GenBank/DDBJ databases">
        <title>Description of Kordia aestuariivivens sp. nov., isolated from a tidal flat.</title>
        <authorList>
            <person name="Park S."/>
            <person name="Yoon J.-H."/>
        </authorList>
    </citation>
    <scope>NUCLEOTIDE SEQUENCE [LARGE SCALE GENOMIC DNA]</scope>
    <source>
        <strain evidence="2 3">YSTF-M3</strain>
    </source>
</reference>
<evidence type="ECO:0000313" key="3">
    <source>
        <dbReference type="Proteomes" id="UP000619238"/>
    </source>
</evidence>
<dbReference type="RefSeq" id="WP_187562826.1">
    <property type="nucleotide sequence ID" value="NZ_JACGWS010000008.1"/>
</dbReference>
<gene>
    <name evidence="2" type="ORF">H2O64_13975</name>
</gene>
<feature type="transmembrane region" description="Helical" evidence="1">
    <location>
        <begin position="117"/>
        <end position="138"/>
    </location>
</feature>
<evidence type="ECO:0000313" key="2">
    <source>
        <dbReference type="EMBL" id="MBC8755780.1"/>
    </source>
</evidence>
<evidence type="ECO:0000256" key="1">
    <source>
        <dbReference type="SAM" id="Phobius"/>
    </source>
</evidence>
<keyword evidence="1" id="KW-0812">Transmembrane</keyword>
<feature type="transmembrane region" description="Helical" evidence="1">
    <location>
        <begin position="7"/>
        <end position="26"/>
    </location>
</feature>
<feature type="transmembrane region" description="Helical" evidence="1">
    <location>
        <begin position="66"/>
        <end position="82"/>
    </location>
</feature>
<feature type="transmembrane region" description="Helical" evidence="1">
    <location>
        <begin position="88"/>
        <end position="105"/>
    </location>
</feature>
<proteinExistence type="predicted"/>
<evidence type="ECO:0008006" key="4">
    <source>
        <dbReference type="Google" id="ProtNLM"/>
    </source>
</evidence>
<sequence length="139" mass="15629">MTNRYLSYYQLIGIIASMTIISIWAFKEGGMMPFYILFAGLLFFPFAIVSAFSLLDIDKYRKTIQGGIWTGTILLLAPSYTLPFFFEWGGLAIALICTAIGFYVWTKRNEIKWQISIFNIIGTVILTVTLISLTVASIG</sequence>
<keyword evidence="1" id="KW-0472">Membrane</keyword>
<comment type="caution">
    <text evidence="2">The sequence shown here is derived from an EMBL/GenBank/DDBJ whole genome shotgun (WGS) entry which is preliminary data.</text>
</comment>
<organism evidence="2 3">
    <name type="scientific">Kordia aestuariivivens</name>
    <dbReference type="NCBI Taxonomy" id="2759037"/>
    <lineage>
        <taxon>Bacteria</taxon>
        <taxon>Pseudomonadati</taxon>
        <taxon>Bacteroidota</taxon>
        <taxon>Flavobacteriia</taxon>
        <taxon>Flavobacteriales</taxon>
        <taxon>Flavobacteriaceae</taxon>
        <taxon>Kordia</taxon>
    </lineage>
</organism>
<dbReference type="Proteomes" id="UP000619238">
    <property type="component" value="Unassembled WGS sequence"/>
</dbReference>
<accession>A0ABR7QB54</accession>
<keyword evidence="3" id="KW-1185">Reference proteome</keyword>
<keyword evidence="1" id="KW-1133">Transmembrane helix</keyword>
<name>A0ABR7QB54_9FLAO</name>
<dbReference type="EMBL" id="JACGWS010000008">
    <property type="protein sequence ID" value="MBC8755780.1"/>
    <property type="molecule type" value="Genomic_DNA"/>
</dbReference>
<feature type="transmembrane region" description="Helical" evidence="1">
    <location>
        <begin position="32"/>
        <end position="54"/>
    </location>
</feature>